<evidence type="ECO:0000256" key="1">
    <source>
        <dbReference type="ARBA" id="ARBA00022801"/>
    </source>
</evidence>
<gene>
    <name evidence="3" type="ORF">DFO77_101250</name>
</gene>
<dbReference type="SUPFAM" id="SSF55811">
    <property type="entry name" value="Nudix"/>
    <property type="match status" value="1"/>
</dbReference>
<evidence type="ECO:0000313" key="4">
    <source>
        <dbReference type="Proteomes" id="UP000252733"/>
    </source>
</evidence>
<comment type="caution">
    <text evidence="3">The sequence shown here is derived from an EMBL/GenBank/DDBJ whole genome shotgun (WGS) entry which is preliminary data.</text>
</comment>
<dbReference type="RefSeq" id="WP_106151353.1">
    <property type="nucleotide sequence ID" value="NZ_PVTS01000001.1"/>
</dbReference>
<dbReference type="Proteomes" id="UP000252733">
    <property type="component" value="Unassembled WGS sequence"/>
</dbReference>
<keyword evidence="4" id="KW-1185">Reference proteome</keyword>
<protein>
    <submittedName>
        <fullName evidence="3">NUDIX domain-containing protein</fullName>
    </submittedName>
</protein>
<dbReference type="Gene3D" id="3.90.79.10">
    <property type="entry name" value="Nucleoside Triphosphate Pyrophosphohydrolase"/>
    <property type="match status" value="1"/>
</dbReference>
<keyword evidence="1" id="KW-0378">Hydrolase</keyword>
<dbReference type="AlphaFoldDB" id="A0A2T0XSW6"/>
<name>A0A2T0XSW6_9BACT</name>
<dbReference type="PROSITE" id="PS51462">
    <property type="entry name" value="NUDIX"/>
    <property type="match status" value="1"/>
</dbReference>
<proteinExistence type="predicted"/>
<reference evidence="3 4" key="1">
    <citation type="submission" date="2018-07" db="EMBL/GenBank/DDBJ databases">
        <title>Freshwater and sediment microbial communities from various areas in North America, analyzing microbe dynamics in response to fracking.</title>
        <authorList>
            <person name="Lamendella R."/>
        </authorList>
    </citation>
    <scope>NUCLEOTIDE SEQUENCE [LARGE SCALE GENOMIC DNA]</scope>
    <source>
        <strain evidence="3 4">160A</strain>
    </source>
</reference>
<dbReference type="CDD" id="cd03673">
    <property type="entry name" value="NUDIX_Ap6A_hydrolase"/>
    <property type="match status" value="1"/>
</dbReference>
<dbReference type="InterPro" id="IPR015797">
    <property type="entry name" value="NUDIX_hydrolase-like_dom_sf"/>
</dbReference>
<organism evidence="3 4">
    <name type="scientific">Marinilabilia salmonicolor</name>
    <dbReference type="NCBI Taxonomy" id="989"/>
    <lineage>
        <taxon>Bacteria</taxon>
        <taxon>Pseudomonadati</taxon>
        <taxon>Bacteroidota</taxon>
        <taxon>Bacteroidia</taxon>
        <taxon>Marinilabiliales</taxon>
        <taxon>Marinilabiliaceae</taxon>
        <taxon>Marinilabilia</taxon>
    </lineage>
</organism>
<dbReference type="Pfam" id="PF00293">
    <property type="entry name" value="NUDIX"/>
    <property type="match status" value="1"/>
</dbReference>
<sequence length="207" mass="23880">MYKIFFKDRVVILTDNIDLAITDDVLGIHKLGSDGELKKFLFDFENTPERKEAVIYHHNKRDLLQRFRNCYKNLLAAGGLVWNSEQTHFLGMTRLGRLDLPKGKVEKEETFEMAAVREVEEECGIGGPEITGKIGSSFHIYQINQQSILKETKWFEMIYHGNETPVPQQEENISEIKWIPKNEIKDFAGKTYPSINEILLKGGYLVT</sequence>
<feature type="domain" description="Nudix hydrolase" evidence="2">
    <location>
        <begin position="72"/>
        <end position="201"/>
    </location>
</feature>
<dbReference type="STRING" id="1168289.GCA_000259075_01593"/>
<dbReference type="OrthoDB" id="9816289at2"/>
<dbReference type="PROSITE" id="PS00893">
    <property type="entry name" value="NUDIX_BOX"/>
    <property type="match status" value="1"/>
</dbReference>
<accession>A0A2T0XSW6</accession>
<dbReference type="GO" id="GO:0016787">
    <property type="term" value="F:hydrolase activity"/>
    <property type="evidence" value="ECO:0007669"/>
    <property type="project" value="UniProtKB-KW"/>
</dbReference>
<evidence type="ECO:0000259" key="2">
    <source>
        <dbReference type="PROSITE" id="PS51462"/>
    </source>
</evidence>
<dbReference type="InterPro" id="IPR000086">
    <property type="entry name" value="NUDIX_hydrolase_dom"/>
</dbReference>
<dbReference type="InterPro" id="IPR020084">
    <property type="entry name" value="NUDIX_hydrolase_CS"/>
</dbReference>
<dbReference type="EMBL" id="QPIZ01000001">
    <property type="protein sequence ID" value="RCW39479.1"/>
    <property type="molecule type" value="Genomic_DNA"/>
</dbReference>
<evidence type="ECO:0000313" key="3">
    <source>
        <dbReference type="EMBL" id="RCW39479.1"/>
    </source>
</evidence>